<organism evidence="2 3">
    <name type="scientific">Candidatus Methylophosphatis roskildensis</name>
    <dbReference type="NCBI Taxonomy" id="2899263"/>
    <lineage>
        <taxon>Bacteria</taxon>
        <taxon>Pseudomonadati</taxon>
        <taxon>Pseudomonadota</taxon>
        <taxon>Betaproteobacteria</taxon>
        <taxon>Nitrosomonadales</taxon>
        <taxon>Sterolibacteriaceae</taxon>
        <taxon>Candidatus Methylophosphatis</taxon>
    </lineage>
</organism>
<evidence type="ECO:0000313" key="3">
    <source>
        <dbReference type="Proteomes" id="UP000807785"/>
    </source>
</evidence>
<keyword evidence="1" id="KW-0694">RNA-binding</keyword>
<dbReference type="GO" id="GO:0003723">
    <property type="term" value="F:RNA binding"/>
    <property type="evidence" value="ECO:0007669"/>
    <property type="project" value="UniProtKB-KW"/>
</dbReference>
<dbReference type="AlphaFoldDB" id="A0A9D7HM71"/>
<reference evidence="2" key="1">
    <citation type="submission" date="2020-10" db="EMBL/GenBank/DDBJ databases">
        <title>Connecting structure to function with the recovery of over 1000 high-quality activated sludge metagenome-assembled genomes encoding full-length rRNA genes using long-read sequencing.</title>
        <authorList>
            <person name="Singleton C.M."/>
            <person name="Petriglieri F."/>
            <person name="Kristensen J.M."/>
            <person name="Kirkegaard R.H."/>
            <person name="Michaelsen T.Y."/>
            <person name="Andersen M.H."/>
            <person name="Karst S.M."/>
            <person name="Dueholm M.S."/>
            <person name="Nielsen P.H."/>
            <person name="Albertsen M."/>
        </authorList>
    </citation>
    <scope>NUCLEOTIDE SEQUENCE</scope>
    <source>
        <strain evidence="2">Bjer_18-Q3-R1-45_BAT3C.347</strain>
    </source>
</reference>
<dbReference type="Pfam" id="PF13275">
    <property type="entry name" value="S4_2"/>
    <property type="match status" value="1"/>
</dbReference>
<protein>
    <submittedName>
        <fullName evidence="2">RNA-binding S4 domain-containing protein</fullName>
    </submittedName>
</protein>
<dbReference type="InterPro" id="IPR036986">
    <property type="entry name" value="S4_RNA-bd_sf"/>
</dbReference>
<dbReference type="Gene3D" id="3.10.290.10">
    <property type="entry name" value="RNA-binding S4 domain"/>
    <property type="match status" value="1"/>
</dbReference>
<dbReference type="Proteomes" id="UP000807785">
    <property type="component" value="Unassembled WGS sequence"/>
</dbReference>
<dbReference type="PROSITE" id="PS50889">
    <property type="entry name" value="S4"/>
    <property type="match status" value="1"/>
</dbReference>
<proteinExistence type="predicted"/>
<dbReference type="SUPFAM" id="SSF55174">
    <property type="entry name" value="Alpha-L RNA-binding motif"/>
    <property type="match status" value="1"/>
</dbReference>
<dbReference type="EMBL" id="JADJEV010000003">
    <property type="protein sequence ID" value="MBK6973809.1"/>
    <property type="molecule type" value="Genomic_DNA"/>
</dbReference>
<sequence length="72" mass="7779">MNELQFQLKADHVELCTLLKLSGIADSGGQGKHLVADGEVTVDGRPESRKAAKIRAGQTVRCRGITLHILAR</sequence>
<evidence type="ECO:0000313" key="2">
    <source>
        <dbReference type="EMBL" id="MBK6973809.1"/>
    </source>
</evidence>
<gene>
    <name evidence="2" type="ORF">IPH26_12975</name>
</gene>
<accession>A0A9D7HM71</accession>
<name>A0A9D7HM71_9PROT</name>
<evidence type="ECO:0000256" key="1">
    <source>
        <dbReference type="PROSITE-ProRule" id="PRU00182"/>
    </source>
</evidence>
<comment type="caution">
    <text evidence="2">The sequence shown here is derived from an EMBL/GenBank/DDBJ whole genome shotgun (WGS) entry which is preliminary data.</text>
</comment>